<dbReference type="GO" id="GO:0005634">
    <property type="term" value="C:nucleus"/>
    <property type="evidence" value="ECO:0007669"/>
    <property type="project" value="UniProtKB-SubCell"/>
</dbReference>
<dbReference type="InterPro" id="IPR011615">
    <property type="entry name" value="p53_DNA-bd"/>
</dbReference>
<evidence type="ECO:0000256" key="3">
    <source>
        <dbReference type="ARBA" id="ARBA00022782"/>
    </source>
</evidence>
<feature type="region of interest" description="Disordered" evidence="9">
    <location>
        <begin position="129"/>
        <end position="176"/>
    </location>
</feature>
<feature type="compositionally biased region" description="Basic residues" evidence="9">
    <location>
        <begin position="156"/>
        <end position="168"/>
    </location>
</feature>
<feature type="compositionally biased region" description="Polar residues" evidence="9">
    <location>
        <begin position="776"/>
        <end position="786"/>
    </location>
</feature>
<proteinExistence type="predicted"/>
<keyword evidence="5" id="KW-0805">Transcription regulation</keyword>
<accession>A0AAN8WJB0</accession>
<evidence type="ECO:0000256" key="4">
    <source>
        <dbReference type="ARBA" id="ARBA00022902"/>
    </source>
</evidence>
<dbReference type="Pfam" id="PF00870">
    <property type="entry name" value="P53"/>
    <property type="match status" value="1"/>
</dbReference>
<dbReference type="CDD" id="cd18315">
    <property type="entry name" value="BTB_POZ_BAB-like"/>
    <property type="match status" value="1"/>
</dbReference>
<dbReference type="PROSITE" id="PS50097">
    <property type="entry name" value="BTB"/>
    <property type="match status" value="1"/>
</dbReference>
<dbReference type="GO" id="GO:0007526">
    <property type="term" value="P:larval somatic muscle development"/>
    <property type="evidence" value="ECO:0007669"/>
    <property type="project" value="UniProtKB-ARBA"/>
</dbReference>
<evidence type="ECO:0000256" key="7">
    <source>
        <dbReference type="ARBA" id="ARBA00023242"/>
    </source>
</evidence>
<dbReference type="Gene3D" id="2.60.40.720">
    <property type="match status" value="1"/>
</dbReference>
<evidence type="ECO:0000313" key="11">
    <source>
        <dbReference type="EMBL" id="KAK7067081.1"/>
    </source>
</evidence>
<keyword evidence="12" id="KW-1185">Reference proteome</keyword>
<sequence>MADKQVKLRWNGYASVFSDSLHRYFNQPKFADAMIACDGRIFMVHRIVLSMCSDYFSEMFELLPNDNTRPVIVLNEASANNVAAVLSYMYRGEVIVPNATLPSVFSLMKYLKIKGLLNFQEYDGQTEKKKLQDNSVNKEETCKQHNGGKQKVQNSKGKHKSSLLKRKSSLLESSSKKLKNKNPFVEKQALVYSSSTNLTLMSTTVTTTTTTSTTTSPTVVTTGSIAVLNTLPSGPVVTIPINSLPPELHRSVGTSLKPTPILATHLTERETHSSIPVYAKNTPPVAAKSTAESSFKLLPESPENDQHLLIDIKEEVKEEPLTLGPDDPITEEDDEDYCNGDDDSNSLPDVSTEYIKPVSPSVVGLNTLAESHTFTVSPSLTDPHGLTISSSTTQSPHENLSSSTASNLVMPMMTVRIPVPPISPPVDVSVEPSTAPGGPQIASFPMRSTHVLPQILSKPAYGTTGYITAKDSTKKAKPSEESHPTSEHSNLTVRVKSFASIINSKQVVPEVEKSFEPPVVEIPETEDEVDLPSVMYQTGQSGQLEVENGHTSEEFGIRAMMKLINEGMEDQSVNFISVCSEKIRNPPYLIRGNRITSKNAEPVKFRLTGSKPNQVISVCMRYSEEKFKNYPVVVCRLHQTVKENCNFRVSTSETCLVDYDVEMGHPTAYINLRECDVPLGTFEFFVTFICLNSCHKDYGKKMELVLKLMDSAKGTVLRETHHEVRVCKNVKRDYRESLQGEVLVRPDTLLYADGPDTTTISASDVKGQLVNLNRSQSLEKSTSTDDTAPAPSSLPGPVSEGQSEEFYFIRLPNSKKGKMLLNLVKEFDRNIPDLESMAPSQSAEDSSTDS</sequence>
<dbReference type="InterPro" id="IPR011333">
    <property type="entry name" value="SKP1/BTB/POZ_sf"/>
</dbReference>
<dbReference type="PANTHER" id="PTHR23110:SF111">
    <property type="entry name" value="LONGITUDINALS LACKING PROTEIN, ISOFORMS F_I_K_T"/>
    <property type="match status" value="1"/>
</dbReference>
<comment type="subcellular location">
    <subcellularLocation>
        <location evidence="1">Nucleus</location>
    </subcellularLocation>
</comment>
<keyword evidence="2" id="KW-0217">Developmental protein</keyword>
<dbReference type="GO" id="GO:0003700">
    <property type="term" value="F:DNA-binding transcription factor activity"/>
    <property type="evidence" value="ECO:0007669"/>
    <property type="project" value="InterPro"/>
</dbReference>
<keyword evidence="7" id="KW-0539">Nucleus</keyword>
<dbReference type="GO" id="GO:0048813">
    <property type="term" value="P:dendrite morphogenesis"/>
    <property type="evidence" value="ECO:0007669"/>
    <property type="project" value="UniProtKB-ARBA"/>
</dbReference>
<dbReference type="SUPFAM" id="SSF49417">
    <property type="entry name" value="p53-like transcription factors"/>
    <property type="match status" value="1"/>
</dbReference>
<protein>
    <recommendedName>
        <fullName evidence="10">BTB domain-containing protein</fullName>
    </recommendedName>
</protein>
<dbReference type="InterPro" id="IPR008967">
    <property type="entry name" value="p53-like_TF_DNA-bd_sf"/>
</dbReference>
<feature type="region of interest" description="Disordered" evidence="9">
    <location>
        <begin position="381"/>
        <end position="402"/>
    </location>
</feature>
<evidence type="ECO:0000256" key="2">
    <source>
        <dbReference type="ARBA" id="ARBA00022473"/>
    </source>
</evidence>
<feature type="compositionally biased region" description="Basic and acidic residues" evidence="9">
    <location>
        <begin position="471"/>
        <end position="486"/>
    </location>
</feature>
<feature type="compositionally biased region" description="Polar residues" evidence="9">
    <location>
        <begin position="387"/>
        <end position="402"/>
    </location>
</feature>
<dbReference type="SMART" id="SM00225">
    <property type="entry name" value="BTB"/>
    <property type="match status" value="1"/>
</dbReference>
<evidence type="ECO:0000259" key="10">
    <source>
        <dbReference type="PROSITE" id="PS50097"/>
    </source>
</evidence>
<feature type="domain" description="BTB" evidence="10">
    <location>
        <begin position="31"/>
        <end position="98"/>
    </location>
</feature>
<keyword evidence="6" id="KW-0804">Transcription</keyword>
<evidence type="ECO:0000256" key="8">
    <source>
        <dbReference type="ARBA" id="ARBA00037382"/>
    </source>
</evidence>
<dbReference type="SUPFAM" id="SSF54695">
    <property type="entry name" value="POZ domain"/>
    <property type="match status" value="1"/>
</dbReference>
<feature type="compositionally biased region" description="Basic and acidic residues" evidence="9">
    <location>
        <begin position="129"/>
        <end position="143"/>
    </location>
</feature>
<evidence type="ECO:0000256" key="1">
    <source>
        <dbReference type="ARBA" id="ARBA00004123"/>
    </source>
</evidence>
<feature type="compositionally biased region" description="Acidic residues" evidence="9">
    <location>
        <begin position="328"/>
        <end position="344"/>
    </location>
</feature>
<dbReference type="InterPro" id="IPR012346">
    <property type="entry name" value="p53/RUNT-type_TF_DNA-bd_sf"/>
</dbReference>
<dbReference type="GO" id="GO:0007464">
    <property type="term" value="P:R3/R4 cell fate commitment"/>
    <property type="evidence" value="ECO:0007669"/>
    <property type="project" value="UniProtKB-ARBA"/>
</dbReference>
<evidence type="ECO:0000256" key="6">
    <source>
        <dbReference type="ARBA" id="ARBA00023163"/>
    </source>
</evidence>
<dbReference type="GO" id="GO:0008406">
    <property type="term" value="P:gonad development"/>
    <property type="evidence" value="ECO:0007669"/>
    <property type="project" value="UniProtKB-ARBA"/>
</dbReference>
<evidence type="ECO:0000313" key="12">
    <source>
        <dbReference type="Proteomes" id="UP001381693"/>
    </source>
</evidence>
<organism evidence="11 12">
    <name type="scientific">Halocaridina rubra</name>
    <name type="common">Hawaiian red shrimp</name>
    <dbReference type="NCBI Taxonomy" id="373956"/>
    <lineage>
        <taxon>Eukaryota</taxon>
        <taxon>Metazoa</taxon>
        <taxon>Ecdysozoa</taxon>
        <taxon>Arthropoda</taxon>
        <taxon>Crustacea</taxon>
        <taxon>Multicrustacea</taxon>
        <taxon>Malacostraca</taxon>
        <taxon>Eumalacostraca</taxon>
        <taxon>Eucarida</taxon>
        <taxon>Decapoda</taxon>
        <taxon>Pleocyemata</taxon>
        <taxon>Caridea</taxon>
        <taxon>Atyoidea</taxon>
        <taxon>Atyidae</taxon>
        <taxon>Halocaridina</taxon>
    </lineage>
</organism>
<feature type="region of interest" description="Disordered" evidence="9">
    <location>
        <begin position="319"/>
        <end position="345"/>
    </location>
</feature>
<dbReference type="InterPro" id="IPR000210">
    <property type="entry name" value="BTB/POZ_dom"/>
</dbReference>
<comment type="caution">
    <text evidence="11">The sequence shown here is derived from an EMBL/GenBank/DDBJ whole genome shotgun (WGS) entry which is preliminary data.</text>
</comment>
<comment type="function">
    <text evidence="8">Putative transcription factor required for axon growth and guidance in the central and peripheral nervous systems. Repels CNS axons away from the midline by promoting the expression of the midline repellent sli and its receptor robo.</text>
</comment>
<reference evidence="11 12" key="1">
    <citation type="submission" date="2023-11" db="EMBL/GenBank/DDBJ databases">
        <title>Halocaridina rubra genome assembly.</title>
        <authorList>
            <person name="Smith C."/>
        </authorList>
    </citation>
    <scope>NUCLEOTIDE SEQUENCE [LARGE SCALE GENOMIC DNA]</scope>
    <source>
        <strain evidence="11">EP-1</strain>
        <tissue evidence="11">Whole</tissue>
    </source>
</reference>
<dbReference type="InterPro" id="IPR051095">
    <property type="entry name" value="Dros_DevTransReg"/>
</dbReference>
<dbReference type="Proteomes" id="UP001381693">
    <property type="component" value="Unassembled WGS sequence"/>
</dbReference>
<name>A0AAN8WJB0_HALRR</name>
<evidence type="ECO:0000256" key="5">
    <source>
        <dbReference type="ARBA" id="ARBA00023015"/>
    </source>
</evidence>
<feature type="compositionally biased region" description="Polar residues" evidence="9">
    <location>
        <begin position="838"/>
        <end position="850"/>
    </location>
</feature>
<keyword evidence="3" id="KW-0221">Differentiation</keyword>
<dbReference type="GO" id="GO:0045467">
    <property type="term" value="P:R7 cell development"/>
    <property type="evidence" value="ECO:0007669"/>
    <property type="project" value="UniProtKB-ARBA"/>
</dbReference>
<dbReference type="Gene3D" id="3.30.710.10">
    <property type="entry name" value="Potassium Channel Kv1.1, Chain A"/>
    <property type="match status" value="1"/>
</dbReference>
<dbReference type="GO" id="GO:0006357">
    <property type="term" value="P:regulation of transcription by RNA polymerase II"/>
    <property type="evidence" value="ECO:0007669"/>
    <property type="project" value="UniProtKB-ARBA"/>
</dbReference>
<keyword evidence="4" id="KW-0524">Neurogenesis</keyword>
<dbReference type="GO" id="GO:0000976">
    <property type="term" value="F:transcription cis-regulatory region binding"/>
    <property type="evidence" value="ECO:0007669"/>
    <property type="project" value="InterPro"/>
</dbReference>
<dbReference type="EMBL" id="JAXCGZ010018931">
    <property type="protein sequence ID" value="KAK7067081.1"/>
    <property type="molecule type" value="Genomic_DNA"/>
</dbReference>
<dbReference type="Pfam" id="PF00651">
    <property type="entry name" value="BTB"/>
    <property type="match status" value="1"/>
</dbReference>
<dbReference type="GO" id="GO:0035167">
    <property type="term" value="P:larval lymph gland hemopoiesis"/>
    <property type="evidence" value="ECO:0007669"/>
    <property type="project" value="UniProtKB-ARBA"/>
</dbReference>
<gene>
    <name evidence="11" type="ORF">SK128_025289</name>
</gene>
<dbReference type="GO" id="GO:0016199">
    <property type="term" value="P:axon midline choice point recognition"/>
    <property type="evidence" value="ECO:0007669"/>
    <property type="project" value="UniProtKB-ARBA"/>
</dbReference>
<dbReference type="GO" id="GO:0045476">
    <property type="term" value="P:nurse cell apoptotic process"/>
    <property type="evidence" value="ECO:0007669"/>
    <property type="project" value="UniProtKB-ARBA"/>
</dbReference>
<evidence type="ECO:0000256" key="9">
    <source>
        <dbReference type="SAM" id="MobiDB-lite"/>
    </source>
</evidence>
<dbReference type="PANTHER" id="PTHR23110">
    <property type="entry name" value="BTB DOMAIN TRANSCRIPTION FACTOR"/>
    <property type="match status" value="1"/>
</dbReference>
<dbReference type="AlphaFoldDB" id="A0AAN8WJB0"/>
<feature type="region of interest" description="Disordered" evidence="9">
    <location>
        <begin position="471"/>
        <end position="490"/>
    </location>
</feature>
<feature type="region of interest" description="Disordered" evidence="9">
    <location>
        <begin position="830"/>
        <end position="850"/>
    </location>
</feature>
<feature type="region of interest" description="Disordered" evidence="9">
    <location>
        <begin position="776"/>
        <end position="801"/>
    </location>
</feature>